<feature type="transmembrane region" description="Helical" evidence="7">
    <location>
        <begin position="491"/>
        <end position="512"/>
    </location>
</feature>
<keyword evidence="6 7" id="KW-0472">Membrane</keyword>
<feature type="transmembrane region" description="Helical" evidence="7">
    <location>
        <begin position="123"/>
        <end position="144"/>
    </location>
</feature>
<feature type="domain" description="ABC transmembrane type-1" evidence="8">
    <location>
        <begin position="49"/>
        <end position="250"/>
    </location>
</feature>
<evidence type="ECO:0000256" key="3">
    <source>
        <dbReference type="ARBA" id="ARBA00022475"/>
    </source>
</evidence>
<feature type="transmembrane region" description="Helical" evidence="7">
    <location>
        <begin position="362"/>
        <end position="384"/>
    </location>
</feature>
<comment type="similarity">
    <text evidence="7">Belongs to the binding-protein-dependent transport system permease family.</text>
</comment>
<dbReference type="GO" id="GO:0005886">
    <property type="term" value="C:plasma membrane"/>
    <property type="evidence" value="ECO:0007669"/>
    <property type="project" value="UniProtKB-SubCell"/>
</dbReference>
<dbReference type="RefSeq" id="WP_067382101.1">
    <property type="nucleotide sequence ID" value="NZ_CP015839.1"/>
</dbReference>
<dbReference type="CDD" id="cd06261">
    <property type="entry name" value="TM_PBP2"/>
    <property type="match status" value="1"/>
</dbReference>
<proteinExistence type="inferred from homology"/>
<evidence type="ECO:0000256" key="7">
    <source>
        <dbReference type="RuleBase" id="RU363032"/>
    </source>
</evidence>
<feature type="transmembrane region" description="Helical" evidence="7">
    <location>
        <begin position="188"/>
        <end position="209"/>
    </location>
</feature>
<evidence type="ECO:0000256" key="5">
    <source>
        <dbReference type="ARBA" id="ARBA00022989"/>
    </source>
</evidence>
<dbReference type="OrthoDB" id="7066776at2"/>
<evidence type="ECO:0000259" key="8">
    <source>
        <dbReference type="PROSITE" id="PS50928"/>
    </source>
</evidence>
<dbReference type="PROSITE" id="PS50928">
    <property type="entry name" value="ABC_TM1"/>
    <property type="match status" value="2"/>
</dbReference>
<reference evidence="9 10" key="2">
    <citation type="journal article" date="2018" name="Int. J. Syst. Evol. Microbiol.">
        <title>Marinobacterium aestuarii sp. nov., a benzene-degrading marine bacterium isolated from estuary sediment.</title>
        <authorList>
            <person name="Bae S.S."/>
            <person name="Jung J."/>
            <person name="Chung D."/>
            <person name="Baek K."/>
        </authorList>
    </citation>
    <scope>NUCLEOTIDE SEQUENCE [LARGE SCALE GENOMIC DNA]</scope>
    <source>
        <strain evidence="9 10">ST58-10</strain>
    </source>
</reference>
<dbReference type="Pfam" id="PF00528">
    <property type="entry name" value="BPD_transp_1"/>
    <property type="match status" value="2"/>
</dbReference>
<dbReference type="Gene3D" id="1.10.3720.10">
    <property type="entry name" value="MetI-like"/>
    <property type="match status" value="2"/>
</dbReference>
<comment type="subcellular location">
    <subcellularLocation>
        <location evidence="1 7">Cell membrane</location>
        <topology evidence="1 7">Multi-pass membrane protein</topology>
    </subcellularLocation>
</comment>
<feature type="transmembrane region" description="Helical" evidence="7">
    <location>
        <begin position="229"/>
        <end position="250"/>
    </location>
</feature>
<evidence type="ECO:0000313" key="9">
    <source>
        <dbReference type="EMBL" id="ANG62994.1"/>
    </source>
</evidence>
<dbReference type="AlphaFoldDB" id="A0A1A9EXX4"/>
<protein>
    <submittedName>
        <fullName evidence="9">Thiamine/thiamine pyrophosphate ABC transporter permease ThiP</fullName>
    </submittedName>
</protein>
<feature type="transmembrane region" description="Helical" evidence="7">
    <location>
        <begin position="390"/>
        <end position="409"/>
    </location>
</feature>
<sequence length="522" mass="58025">MRVAGLLALGFSLTFTVLAFYGLIGFDGSGTKSGLDTRLLSDGYFHSVVWFSIKQAALSALLALILAWPVARALYYSPGLWLRRSFLSLCVLSFVMPTLILITGLVALLGRQGLISPWLGPDWNLYGLPGILIAHVYLNLPFAIRVQLLQLQHIPDSSWKLAAQLKLGTWQRLRLIEWPALRAGMLQLFGFVFVLCFNSFAVVLALGGGPRATTLEVAIYQSLKYDFNIPEALTLAWTQLLIAGSLFLLLNRLGSSQWLGVDSTRQHWTPKPGAAMQRLHRLVYATAALALLLPLLALVPGLLQVDLARFDWLAIARPALTTLLIAAIAGSGALLLAYATLLPSRFARTEGRSTLALLYDWLSTHALVAPAMVVSVGLYILLLPRIDLDHWGMLFVVLLNMVLIVPYAVQQLRPRLLQFDHQYERLVRSLKLGFRQRLCIEWPYMRRACITSFALMLLLAMGDVAIFSIFGTSDWTTLPWLIYGYAGTYRMGEASVASLLLLLICALVVWLFQHFEKGQQDA</sequence>
<evidence type="ECO:0000256" key="4">
    <source>
        <dbReference type="ARBA" id="ARBA00022692"/>
    </source>
</evidence>
<feature type="domain" description="ABC transmembrane type-1" evidence="8">
    <location>
        <begin position="319"/>
        <end position="512"/>
    </location>
</feature>
<dbReference type="SUPFAM" id="SSF161098">
    <property type="entry name" value="MetI-like"/>
    <property type="match status" value="2"/>
</dbReference>
<dbReference type="Proteomes" id="UP000078070">
    <property type="component" value="Chromosome"/>
</dbReference>
<feature type="transmembrane region" description="Helical" evidence="7">
    <location>
        <begin position="453"/>
        <end position="471"/>
    </location>
</feature>
<feature type="transmembrane region" description="Helical" evidence="7">
    <location>
        <begin position="282"/>
        <end position="303"/>
    </location>
</feature>
<evidence type="ECO:0000256" key="6">
    <source>
        <dbReference type="ARBA" id="ARBA00023136"/>
    </source>
</evidence>
<accession>A0A1A9EXX4</accession>
<evidence type="ECO:0000313" key="10">
    <source>
        <dbReference type="Proteomes" id="UP000078070"/>
    </source>
</evidence>
<dbReference type="GO" id="GO:0055085">
    <property type="term" value="P:transmembrane transport"/>
    <property type="evidence" value="ECO:0007669"/>
    <property type="project" value="InterPro"/>
</dbReference>
<keyword evidence="2 7" id="KW-0813">Transport</keyword>
<feature type="transmembrane region" description="Helical" evidence="7">
    <location>
        <begin position="43"/>
        <end position="66"/>
    </location>
</feature>
<keyword evidence="4 7" id="KW-0812">Transmembrane</keyword>
<dbReference type="EMBL" id="CP015839">
    <property type="protein sequence ID" value="ANG62994.1"/>
    <property type="molecule type" value="Genomic_DNA"/>
</dbReference>
<name>A0A1A9EXX4_9GAMM</name>
<dbReference type="InterPro" id="IPR035906">
    <property type="entry name" value="MetI-like_sf"/>
</dbReference>
<reference evidence="10" key="1">
    <citation type="submission" date="2016-05" db="EMBL/GenBank/DDBJ databases">
        <authorList>
            <person name="Baek K."/>
            <person name="Yang S.-J."/>
        </authorList>
    </citation>
    <scope>NUCLEOTIDE SEQUENCE [LARGE SCALE GENOMIC DNA]</scope>
    <source>
        <strain evidence="10">ST58-10</strain>
    </source>
</reference>
<dbReference type="KEGG" id="mars:A8C75_11205"/>
<dbReference type="InterPro" id="IPR000515">
    <property type="entry name" value="MetI-like"/>
</dbReference>
<keyword evidence="5 7" id="KW-1133">Transmembrane helix</keyword>
<dbReference type="PANTHER" id="PTHR30183">
    <property type="entry name" value="MOLYBDENUM TRANSPORT SYSTEM PERMEASE PROTEIN MODB"/>
    <property type="match status" value="1"/>
</dbReference>
<feature type="transmembrane region" description="Helical" evidence="7">
    <location>
        <begin position="323"/>
        <end position="341"/>
    </location>
</feature>
<evidence type="ECO:0000256" key="1">
    <source>
        <dbReference type="ARBA" id="ARBA00004651"/>
    </source>
</evidence>
<organism evidence="9 10">
    <name type="scientific">Marinobacterium aestuarii</name>
    <dbReference type="NCBI Taxonomy" id="1821621"/>
    <lineage>
        <taxon>Bacteria</taxon>
        <taxon>Pseudomonadati</taxon>
        <taxon>Pseudomonadota</taxon>
        <taxon>Gammaproteobacteria</taxon>
        <taxon>Oceanospirillales</taxon>
        <taxon>Oceanospirillaceae</taxon>
        <taxon>Marinobacterium</taxon>
    </lineage>
</organism>
<gene>
    <name evidence="9" type="ORF">A8C75_11205</name>
</gene>
<dbReference type="PANTHER" id="PTHR30183:SF9">
    <property type="entry name" value="THIAMINE TRANSPORT SYSTEM PERMEASE PROTEIN THIP"/>
    <property type="match status" value="1"/>
</dbReference>
<dbReference type="STRING" id="1821621.A8C75_11205"/>
<feature type="transmembrane region" description="Helical" evidence="7">
    <location>
        <begin position="86"/>
        <end position="111"/>
    </location>
</feature>
<keyword evidence="10" id="KW-1185">Reference proteome</keyword>
<evidence type="ECO:0000256" key="2">
    <source>
        <dbReference type="ARBA" id="ARBA00022448"/>
    </source>
</evidence>
<keyword evidence="3" id="KW-1003">Cell membrane</keyword>